<evidence type="ECO:0000256" key="10">
    <source>
        <dbReference type="SAM" id="Phobius"/>
    </source>
</evidence>
<reference evidence="11" key="3">
    <citation type="submission" date="2025-09" db="UniProtKB">
        <authorList>
            <consortium name="Ensembl"/>
        </authorList>
    </citation>
    <scope>IDENTIFICATION</scope>
</reference>
<dbReference type="KEGG" id="mdo:100012343"/>
<keyword evidence="4 10" id="KW-0812">Transmembrane</keyword>
<keyword evidence="3" id="KW-0808">Transferase</keyword>
<dbReference type="Gene3D" id="3.40.50.300">
    <property type="entry name" value="P-loop containing nucleotide triphosphate hydrolases"/>
    <property type="match status" value="1"/>
</dbReference>
<gene>
    <name evidence="11" type="primary">GAL3ST2</name>
</gene>
<evidence type="ECO:0000256" key="6">
    <source>
        <dbReference type="ARBA" id="ARBA00022989"/>
    </source>
</evidence>
<evidence type="ECO:0000256" key="8">
    <source>
        <dbReference type="ARBA" id="ARBA00023136"/>
    </source>
</evidence>
<evidence type="ECO:0000256" key="5">
    <source>
        <dbReference type="ARBA" id="ARBA00022968"/>
    </source>
</evidence>
<dbReference type="GeneTree" id="ENSGT00950000182923"/>
<reference evidence="11 12" key="1">
    <citation type="journal article" date="2007" name="Nature">
        <title>Genome of the marsupial Monodelphis domestica reveals innovation in non-coding sequences.</title>
        <authorList>
            <person name="Mikkelsen T.S."/>
            <person name="Wakefield M.J."/>
            <person name="Aken B."/>
            <person name="Amemiya C.T."/>
            <person name="Chang J.L."/>
            <person name="Duke S."/>
            <person name="Garber M."/>
            <person name="Gentles A.J."/>
            <person name="Goodstadt L."/>
            <person name="Heger A."/>
            <person name="Jurka J."/>
            <person name="Kamal M."/>
            <person name="Mauceli E."/>
            <person name="Searle S.M."/>
            <person name="Sharpe T."/>
            <person name="Baker M.L."/>
            <person name="Batzer M.A."/>
            <person name="Benos P.V."/>
            <person name="Belov K."/>
            <person name="Clamp M."/>
            <person name="Cook A."/>
            <person name="Cuff J."/>
            <person name="Das R."/>
            <person name="Davidow L."/>
            <person name="Deakin J.E."/>
            <person name="Fazzari M.J."/>
            <person name="Glass J.L."/>
            <person name="Grabherr M."/>
            <person name="Greally J.M."/>
            <person name="Gu W."/>
            <person name="Hore T.A."/>
            <person name="Huttley G.A."/>
            <person name="Kleber M."/>
            <person name="Jirtle R.L."/>
            <person name="Koina E."/>
            <person name="Lee J.T."/>
            <person name="Mahony S."/>
            <person name="Marra M.A."/>
            <person name="Miller R.D."/>
            <person name="Nicholls R.D."/>
            <person name="Oda M."/>
            <person name="Papenfuss A.T."/>
            <person name="Parra Z.E."/>
            <person name="Pollock D.D."/>
            <person name="Ray D.A."/>
            <person name="Schein J.E."/>
            <person name="Speed T.P."/>
            <person name="Thompson K."/>
            <person name="VandeBerg J.L."/>
            <person name="Wade C.M."/>
            <person name="Walker J.A."/>
            <person name="Waters P.D."/>
            <person name="Webber C."/>
            <person name="Weidman J.R."/>
            <person name="Xie X."/>
            <person name="Zody M.C."/>
            <person name="Baldwin J."/>
            <person name="Abdouelleil A."/>
            <person name="Abdulkadir J."/>
            <person name="Abebe A."/>
            <person name="Abera B."/>
            <person name="Abreu J."/>
            <person name="Acer S.C."/>
            <person name="Aftuck L."/>
            <person name="Alexander A."/>
            <person name="An P."/>
            <person name="Anderson E."/>
            <person name="Anderson S."/>
            <person name="Arachi H."/>
            <person name="Azer M."/>
            <person name="Bachantsang P."/>
            <person name="Barry A."/>
            <person name="Bayul T."/>
            <person name="Berlin A."/>
            <person name="Bessette D."/>
            <person name="Bloom T."/>
            <person name="Bloom T."/>
            <person name="Boguslavskiy L."/>
            <person name="Bonnet C."/>
            <person name="Boukhgalter B."/>
            <person name="Bourzgui I."/>
            <person name="Brown A."/>
            <person name="Cahill P."/>
            <person name="Channer S."/>
            <person name="Cheshatsang Y."/>
            <person name="Chuda L."/>
            <person name="Citroen M."/>
            <person name="Collymore A."/>
            <person name="Cooke P."/>
            <person name="Costello M."/>
            <person name="D'Aco K."/>
            <person name="Daza R."/>
            <person name="De Haan G."/>
            <person name="DeGray S."/>
            <person name="DeMaso C."/>
            <person name="Dhargay N."/>
            <person name="Dooley K."/>
            <person name="Dooley E."/>
            <person name="Doricent M."/>
            <person name="Dorje P."/>
            <person name="Dorjee K."/>
            <person name="Dupes A."/>
            <person name="Elong R."/>
            <person name="Falk J."/>
            <person name="Farina A."/>
            <person name="Faro S."/>
            <person name="Ferguson D."/>
            <person name="Fisher S."/>
            <person name="Foley C.D."/>
            <person name="Franke A."/>
            <person name="Friedrich D."/>
            <person name="Gadbois L."/>
            <person name="Gearin G."/>
            <person name="Gearin C.R."/>
            <person name="Giannoukos G."/>
            <person name="Goode T."/>
            <person name="Graham J."/>
            <person name="Grandbois E."/>
            <person name="Grewal S."/>
            <person name="Gyaltsen K."/>
            <person name="Hafez N."/>
            <person name="Hagos B."/>
            <person name="Hall J."/>
            <person name="Henson C."/>
            <person name="Hollinger A."/>
            <person name="Honan T."/>
            <person name="Huard M.D."/>
            <person name="Hughes L."/>
            <person name="Hurhula B."/>
            <person name="Husby M.E."/>
            <person name="Kamat A."/>
            <person name="Kanga B."/>
            <person name="Kashin S."/>
            <person name="Khazanovich D."/>
            <person name="Kisner P."/>
            <person name="Lance K."/>
            <person name="Lara M."/>
            <person name="Lee W."/>
            <person name="Lennon N."/>
            <person name="Letendre F."/>
            <person name="LeVine R."/>
            <person name="Lipovsky A."/>
            <person name="Liu X."/>
            <person name="Liu J."/>
            <person name="Liu S."/>
            <person name="Lokyitsang T."/>
            <person name="Lokyitsang Y."/>
            <person name="Lubonja R."/>
            <person name="Lui A."/>
            <person name="MacDonald P."/>
            <person name="Magnisalis V."/>
            <person name="Maru K."/>
            <person name="Matthews C."/>
            <person name="McCusker W."/>
            <person name="McDonough S."/>
            <person name="Mehta T."/>
            <person name="Meldrim J."/>
            <person name="Meneus L."/>
            <person name="Mihai O."/>
            <person name="Mihalev A."/>
            <person name="Mihova T."/>
            <person name="Mittelman R."/>
            <person name="Mlenga V."/>
            <person name="Montmayeur A."/>
            <person name="Mulrain L."/>
            <person name="Navidi A."/>
            <person name="Naylor J."/>
            <person name="Negash T."/>
            <person name="Nguyen T."/>
            <person name="Nguyen N."/>
            <person name="Nicol R."/>
            <person name="Norbu C."/>
            <person name="Norbu N."/>
            <person name="Novod N."/>
            <person name="O'Neill B."/>
            <person name="Osman S."/>
            <person name="Markiewicz E."/>
            <person name="Oyono O.L."/>
            <person name="Patti C."/>
            <person name="Phunkhang P."/>
            <person name="Pierre F."/>
            <person name="Priest M."/>
            <person name="Raghuraman S."/>
            <person name="Rege F."/>
            <person name="Reyes R."/>
            <person name="Rise C."/>
            <person name="Rogov P."/>
            <person name="Ross K."/>
            <person name="Ryan E."/>
            <person name="Settipalli S."/>
            <person name="Shea T."/>
            <person name="Sherpa N."/>
            <person name="Shi L."/>
            <person name="Shih D."/>
            <person name="Sparrow T."/>
            <person name="Spaulding J."/>
            <person name="Stalker J."/>
            <person name="Stange-Thomann N."/>
            <person name="Stavropoulos S."/>
            <person name="Stone C."/>
            <person name="Strader C."/>
            <person name="Tesfaye S."/>
            <person name="Thomson T."/>
            <person name="Thoulutsang Y."/>
            <person name="Thoulutsang D."/>
            <person name="Topham K."/>
            <person name="Topping I."/>
            <person name="Tsamla T."/>
            <person name="Vassiliev H."/>
            <person name="Vo A."/>
            <person name="Wangchuk T."/>
            <person name="Wangdi T."/>
            <person name="Weiand M."/>
            <person name="Wilkinson J."/>
            <person name="Wilson A."/>
            <person name="Yadav S."/>
            <person name="Young G."/>
            <person name="Yu Q."/>
            <person name="Zembek L."/>
            <person name="Zhong D."/>
            <person name="Zimmer A."/>
            <person name="Zwirko Z."/>
            <person name="Jaffe D.B."/>
            <person name="Alvarez P."/>
            <person name="Brockman W."/>
            <person name="Butler J."/>
            <person name="Chin C."/>
            <person name="Gnerre S."/>
            <person name="MacCallum I."/>
            <person name="Graves J.A."/>
            <person name="Ponting C.P."/>
            <person name="Breen M."/>
            <person name="Samollow P.B."/>
            <person name="Lander E.S."/>
            <person name="Lindblad-Toh K."/>
        </authorList>
    </citation>
    <scope>NUCLEOTIDE SEQUENCE [LARGE SCALE GENOMIC DNA]</scope>
</reference>
<evidence type="ECO:0000256" key="3">
    <source>
        <dbReference type="ARBA" id="ARBA00022679"/>
    </source>
</evidence>
<dbReference type="Bgee" id="ENSMODG00000008603">
    <property type="expression patterns" value="Expressed in spinal cord and 5 other cell types or tissues"/>
</dbReference>
<dbReference type="GO" id="GO:0009101">
    <property type="term" value="P:glycoprotein biosynthetic process"/>
    <property type="evidence" value="ECO:0000318"/>
    <property type="project" value="GO_Central"/>
</dbReference>
<evidence type="ECO:0000256" key="2">
    <source>
        <dbReference type="ARBA" id="ARBA00008124"/>
    </source>
</evidence>
<dbReference type="GO" id="GO:0009247">
    <property type="term" value="P:glycolipid biosynthetic process"/>
    <property type="evidence" value="ECO:0007669"/>
    <property type="project" value="InterPro"/>
</dbReference>
<organism evidence="11 12">
    <name type="scientific">Monodelphis domestica</name>
    <name type="common">Gray short-tailed opossum</name>
    <dbReference type="NCBI Taxonomy" id="13616"/>
    <lineage>
        <taxon>Eukaryota</taxon>
        <taxon>Metazoa</taxon>
        <taxon>Chordata</taxon>
        <taxon>Craniata</taxon>
        <taxon>Vertebrata</taxon>
        <taxon>Euteleostomi</taxon>
        <taxon>Mammalia</taxon>
        <taxon>Metatheria</taxon>
        <taxon>Didelphimorphia</taxon>
        <taxon>Didelphidae</taxon>
        <taxon>Monodelphis</taxon>
    </lineage>
</organism>
<keyword evidence="12" id="KW-1185">Reference proteome</keyword>
<comment type="similarity">
    <text evidence="2">Belongs to the galactose-3-O-sulfotransferase family.</text>
</comment>
<dbReference type="PANTHER" id="PTHR14647">
    <property type="entry name" value="GALACTOSE-3-O-SULFOTRANSFERASE"/>
    <property type="match status" value="1"/>
</dbReference>
<dbReference type="InterPro" id="IPR009729">
    <property type="entry name" value="Gal-3-0_sulfotransfrase"/>
</dbReference>
<protein>
    <submittedName>
        <fullName evidence="11">Galactose-3-O-sulfotransferase 2</fullName>
    </submittedName>
</protein>
<feature type="transmembrane region" description="Helical" evidence="10">
    <location>
        <begin position="75"/>
        <end position="94"/>
    </location>
</feature>
<keyword evidence="9" id="KW-0325">Glycoprotein</keyword>
<dbReference type="InterPro" id="IPR027417">
    <property type="entry name" value="P-loop_NTPase"/>
</dbReference>
<dbReference type="Proteomes" id="UP000002280">
    <property type="component" value="Chromosome 7"/>
</dbReference>
<dbReference type="Ensembl" id="ENSMODT00000010913.3">
    <property type="protein sequence ID" value="ENSMODP00000010701.3"/>
    <property type="gene ID" value="ENSMODG00000008603.4"/>
</dbReference>
<sequence>MKSHPGLIQPHPALSESISSLMERARLGGLYSTAGHLGTVYGRSGYGLLRTQAALCSPGFFHCRMSLGLLHERRYFRVLVILLVLLVLLLGTFLNTEVRFLVPLFSDQESFHPVTNIMFLKTHKTASSTIMNILYRFTEKQNLTVALPAGQLFHLGYPWLFLTKYVEGFKSLNGTFNIMCNHLRFNPTEVKKVMPNNTFYFSILRNPVFQLESSFMYYKSYAPAFQKPKSLNEFLASPLKYYNEQLAMRNIYAKNNMWFDFGYDNNREGKDYVRAVIQEIQQQFHLILISDYFDESMVLLRNSLHWELDDVVYFKLNSRSESTIQNLTRENQEKVREWCALDWELYQHFNRTFWRKIREVVGLRKLAKEVALLRARQQELMDICIQDGKPKNKTQIKDLNLRPYQSGDANILGYNLKQQLDNETLAMCQRMVMPEIQYMSHLYSQQFPTNPAKKIRLQ</sequence>
<keyword evidence="8 10" id="KW-0472">Membrane</keyword>
<reference evidence="11" key="2">
    <citation type="submission" date="2025-08" db="UniProtKB">
        <authorList>
            <consortium name="Ensembl"/>
        </authorList>
    </citation>
    <scope>IDENTIFICATION</scope>
</reference>
<comment type="subcellular location">
    <subcellularLocation>
        <location evidence="1">Golgi apparatus membrane</location>
        <topology evidence="1">Single-pass type II membrane protein</topology>
    </subcellularLocation>
</comment>
<dbReference type="GO" id="GO:0000139">
    <property type="term" value="C:Golgi membrane"/>
    <property type="evidence" value="ECO:0007669"/>
    <property type="project" value="UniProtKB-SubCell"/>
</dbReference>
<dbReference type="AlphaFoldDB" id="F6PHE0"/>
<keyword evidence="5" id="KW-0735">Signal-anchor</keyword>
<evidence type="ECO:0000313" key="11">
    <source>
        <dbReference type="Ensembl" id="ENSMODP00000010701.3"/>
    </source>
</evidence>
<dbReference type="InParanoid" id="F6PHE0"/>
<evidence type="ECO:0000256" key="7">
    <source>
        <dbReference type="ARBA" id="ARBA00023034"/>
    </source>
</evidence>
<dbReference type="OMA" id="MFRFAER"/>
<dbReference type="FunCoup" id="F6PHE0">
    <property type="interactions" value="98"/>
</dbReference>
<evidence type="ECO:0000313" key="12">
    <source>
        <dbReference type="Proteomes" id="UP000002280"/>
    </source>
</evidence>
<dbReference type="GO" id="GO:0001733">
    <property type="term" value="F:galactosylceramide sulfotransferase activity"/>
    <property type="evidence" value="ECO:0007669"/>
    <property type="project" value="InterPro"/>
</dbReference>
<proteinExistence type="inferred from homology"/>
<accession>F6PHE0</accession>
<evidence type="ECO:0000256" key="1">
    <source>
        <dbReference type="ARBA" id="ARBA00004323"/>
    </source>
</evidence>
<keyword evidence="6 10" id="KW-1133">Transmembrane helix</keyword>
<evidence type="ECO:0000256" key="4">
    <source>
        <dbReference type="ARBA" id="ARBA00022692"/>
    </source>
</evidence>
<dbReference type="eggNOG" id="ENOG502QTXT">
    <property type="taxonomic scope" value="Eukaryota"/>
</dbReference>
<dbReference type="STRING" id="13616.ENSMODP00000010701"/>
<name>F6PHE0_MONDO</name>
<dbReference type="GO" id="GO:0050694">
    <property type="term" value="F:galactose 3-O-sulfotransferase activity"/>
    <property type="evidence" value="ECO:0000318"/>
    <property type="project" value="GO_Central"/>
</dbReference>
<evidence type="ECO:0000256" key="9">
    <source>
        <dbReference type="ARBA" id="ARBA00023180"/>
    </source>
</evidence>
<dbReference type="Pfam" id="PF06990">
    <property type="entry name" value="Gal-3-0_sulfotr"/>
    <property type="match status" value="1"/>
</dbReference>
<keyword evidence="7" id="KW-0333">Golgi apparatus</keyword>
<dbReference type="SUPFAM" id="SSF52540">
    <property type="entry name" value="P-loop containing nucleoside triphosphate hydrolases"/>
    <property type="match status" value="1"/>
</dbReference>
<dbReference type="HOGENOM" id="CLU_040616_1_1_1"/>
<dbReference type="PANTHER" id="PTHR14647:SF55">
    <property type="entry name" value="GALACTOSE-3-O-SULFOTRANSFERASE 2"/>
    <property type="match status" value="1"/>
</dbReference>